<reference evidence="2 3" key="1">
    <citation type="submission" date="2021-06" db="EMBL/GenBank/DDBJ databases">
        <authorList>
            <person name="Palmer J.M."/>
        </authorList>
    </citation>
    <scope>NUCLEOTIDE SEQUENCE [LARGE SCALE GENOMIC DNA]</scope>
    <source>
        <strain evidence="2 3">XC_2019</strain>
        <tissue evidence="2">Muscle</tissue>
    </source>
</reference>
<comment type="caution">
    <text evidence="2">The sequence shown here is derived from an EMBL/GenBank/DDBJ whole genome shotgun (WGS) entry which is preliminary data.</text>
</comment>
<feature type="compositionally biased region" description="Basic and acidic residues" evidence="1">
    <location>
        <begin position="128"/>
        <end position="144"/>
    </location>
</feature>
<dbReference type="Proteomes" id="UP001434883">
    <property type="component" value="Unassembled WGS sequence"/>
</dbReference>
<feature type="compositionally biased region" description="Low complexity" evidence="1">
    <location>
        <begin position="43"/>
        <end position="61"/>
    </location>
</feature>
<accession>A0ABV0RIX2</accession>
<dbReference type="EMBL" id="JAHRIN010047040">
    <property type="protein sequence ID" value="MEQ2207989.1"/>
    <property type="molecule type" value="Genomic_DNA"/>
</dbReference>
<protein>
    <submittedName>
        <fullName evidence="2">Uncharacterized protein</fullName>
    </submittedName>
</protein>
<feature type="region of interest" description="Disordered" evidence="1">
    <location>
        <begin position="40"/>
        <end position="62"/>
    </location>
</feature>
<gene>
    <name evidence="2" type="ORF">XENOCAPTIV_022505</name>
</gene>
<organism evidence="2 3">
    <name type="scientific">Xenoophorus captivus</name>
    <dbReference type="NCBI Taxonomy" id="1517983"/>
    <lineage>
        <taxon>Eukaryota</taxon>
        <taxon>Metazoa</taxon>
        <taxon>Chordata</taxon>
        <taxon>Craniata</taxon>
        <taxon>Vertebrata</taxon>
        <taxon>Euteleostomi</taxon>
        <taxon>Actinopterygii</taxon>
        <taxon>Neopterygii</taxon>
        <taxon>Teleostei</taxon>
        <taxon>Neoteleostei</taxon>
        <taxon>Acanthomorphata</taxon>
        <taxon>Ovalentaria</taxon>
        <taxon>Atherinomorphae</taxon>
        <taxon>Cyprinodontiformes</taxon>
        <taxon>Goodeidae</taxon>
        <taxon>Xenoophorus</taxon>
    </lineage>
</organism>
<keyword evidence="3" id="KW-1185">Reference proteome</keyword>
<evidence type="ECO:0000313" key="3">
    <source>
        <dbReference type="Proteomes" id="UP001434883"/>
    </source>
</evidence>
<feature type="region of interest" description="Disordered" evidence="1">
    <location>
        <begin position="121"/>
        <end position="157"/>
    </location>
</feature>
<evidence type="ECO:0000313" key="2">
    <source>
        <dbReference type="EMBL" id="MEQ2207989.1"/>
    </source>
</evidence>
<proteinExistence type="predicted"/>
<sequence length="157" mass="17212">MLCWVETLGLLEVVMVLTDCLVLVRVLVWIRSGSGAESGVRLRSAASRKPPSSSSSSAASSQDHAVFFQNISTISGFKPNWSDRDTDRSKQNLIRTCGKEPTVENETFNVHTVSVEHFRAQGAKKLQRSAEDPHEVGSDSETKTTMDSQQTSCPNVN</sequence>
<evidence type="ECO:0000256" key="1">
    <source>
        <dbReference type="SAM" id="MobiDB-lite"/>
    </source>
</evidence>
<feature type="compositionally biased region" description="Polar residues" evidence="1">
    <location>
        <begin position="145"/>
        <end position="157"/>
    </location>
</feature>
<name>A0ABV0RIX2_9TELE</name>